<evidence type="ECO:0000313" key="3">
    <source>
        <dbReference type="Proteomes" id="UP000316968"/>
    </source>
</evidence>
<dbReference type="AlphaFoldDB" id="A0A4Y6V4W0"/>
<dbReference type="EMBL" id="CP041217">
    <property type="protein sequence ID" value="QDH23547.1"/>
    <property type="molecule type" value="Genomic_DNA"/>
</dbReference>
<keyword evidence="3" id="KW-1185">Reference proteome</keyword>
<evidence type="ECO:0000313" key="2">
    <source>
        <dbReference type="EMBL" id="QDH23547.1"/>
    </source>
</evidence>
<feature type="region of interest" description="Disordered" evidence="1">
    <location>
        <begin position="1"/>
        <end position="41"/>
    </location>
</feature>
<evidence type="ECO:0008006" key="4">
    <source>
        <dbReference type="Google" id="ProtNLM"/>
    </source>
</evidence>
<evidence type="ECO:0000256" key="1">
    <source>
        <dbReference type="SAM" id="MobiDB-lite"/>
    </source>
</evidence>
<feature type="compositionally biased region" description="Basic and acidic residues" evidence="1">
    <location>
        <begin position="1"/>
        <end position="25"/>
    </location>
</feature>
<accession>A0A4Y6V4W0</accession>
<name>A0A4Y6V4W0_SACBS</name>
<dbReference type="OrthoDB" id="2663421at2"/>
<proteinExistence type="predicted"/>
<protein>
    <recommendedName>
        <fullName evidence="4">Nucleotidyltransferase family protein</fullName>
    </recommendedName>
</protein>
<sequence length="212" mass="23184">MKEQGMKDMVKDMGKKPARPVEHAGTEAPQRGSAEPGDKRRVLREVTRQLELGGIDYVIGGSGMLLGLGLTDTVGDWDIMTEASEKEIRAALAAYTIIDADGPSDLYRSAYKLRLDGTEPEVEIIGGFAVRTQRGICRLPALPGTGGGDLRIASPEIWFAAYTLMDRTAKAERLEAYLHEHGAEPSALAYLRGQPVPEALAERLNRLPEQRR</sequence>
<dbReference type="InterPro" id="IPR043519">
    <property type="entry name" value="NT_sf"/>
</dbReference>
<gene>
    <name evidence="2" type="ORF">FFV09_23380</name>
</gene>
<dbReference type="SUPFAM" id="SSF81301">
    <property type="entry name" value="Nucleotidyltransferase"/>
    <property type="match status" value="1"/>
</dbReference>
<organism evidence="2 3">
    <name type="scientific">Saccharibacillus brassicae</name>
    <dbReference type="NCBI Taxonomy" id="2583377"/>
    <lineage>
        <taxon>Bacteria</taxon>
        <taxon>Bacillati</taxon>
        <taxon>Bacillota</taxon>
        <taxon>Bacilli</taxon>
        <taxon>Bacillales</taxon>
        <taxon>Paenibacillaceae</taxon>
        <taxon>Saccharibacillus</taxon>
    </lineage>
</organism>
<dbReference type="KEGG" id="saca:FFV09_23380"/>
<reference evidence="2 3" key="1">
    <citation type="submission" date="2019-06" db="EMBL/GenBank/DDBJ databases">
        <title>Saccharibacillus brassicae sp. nov., an endophytic bacterium isolated from Chinese cabbage seeds (Brassica pekinensis).</title>
        <authorList>
            <person name="Jiang L."/>
            <person name="Lee J."/>
            <person name="Kim S.W."/>
        </authorList>
    </citation>
    <scope>NUCLEOTIDE SEQUENCE [LARGE SCALE GENOMIC DNA]</scope>
    <source>
        <strain evidence="3">KCTC 43072 / ATSA2</strain>
    </source>
</reference>
<dbReference type="RefSeq" id="WP_141450145.1">
    <property type="nucleotide sequence ID" value="NZ_CP041217.1"/>
</dbReference>
<dbReference type="Proteomes" id="UP000316968">
    <property type="component" value="Chromosome"/>
</dbReference>
<dbReference type="Gene3D" id="3.30.460.40">
    <property type="match status" value="1"/>
</dbReference>